<sequence>MKFTYLVLTNPTPGNDEAFNRWYTEQHVPDVLRVPGVVSAQRFRRTEQQRGSGAQPWQYMALYQCDAAEPQVVTDGIQARYNTHEMPISDTLADVRYACYFEPVTDVVRKPGD</sequence>
<gene>
    <name evidence="1" type="ORF">BLA6863_02513</name>
</gene>
<accession>A0A6P2KBI5</accession>
<dbReference type="EMBL" id="CABVPY010000012">
    <property type="protein sequence ID" value="VWB54657.1"/>
    <property type="molecule type" value="Genomic_DNA"/>
</dbReference>
<dbReference type="InterPro" id="IPR011008">
    <property type="entry name" value="Dimeric_a/b-barrel"/>
</dbReference>
<evidence type="ECO:0000313" key="2">
    <source>
        <dbReference type="Proteomes" id="UP000494170"/>
    </source>
</evidence>
<name>A0A6P2KBI5_BURL3</name>
<dbReference type="AlphaFoldDB" id="A0A6P2KBI5"/>
<proteinExistence type="predicted"/>
<dbReference type="SUPFAM" id="SSF54909">
    <property type="entry name" value="Dimeric alpha+beta barrel"/>
    <property type="match status" value="1"/>
</dbReference>
<dbReference type="Proteomes" id="UP000494170">
    <property type="component" value="Unassembled WGS sequence"/>
</dbReference>
<evidence type="ECO:0008006" key="3">
    <source>
        <dbReference type="Google" id="ProtNLM"/>
    </source>
</evidence>
<dbReference type="Gene3D" id="3.30.70.100">
    <property type="match status" value="1"/>
</dbReference>
<evidence type="ECO:0000313" key="1">
    <source>
        <dbReference type="EMBL" id="VWB54657.1"/>
    </source>
</evidence>
<dbReference type="RefSeq" id="WP_174940135.1">
    <property type="nucleotide sequence ID" value="NZ_CABVPY010000012.1"/>
</dbReference>
<reference evidence="1 2" key="1">
    <citation type="submission" date="2019-09" db="EMBL/GenBank/DDBJ databases">
        <authorList>
            <person name="Depoorter E."/>
        </authorList>
    </citation>
    <scope>NUCLEOTIDE SEQUENCE [LARGE SCALE GENOMIC DNA]</scope>
    <source>
        <strain evidence="1">LMG 6863</strain>
    </source>
</reference>
<organism evidence="1 2">
    <name type="scientific">Burkholderia lata (strain ATCC 17760 / DSM 23089 / LMG 22485 / NCIMB 9086 / R18194 / 383)</name>
    <dbReference type="NCBI Taxonomy" id="482957"/>
    <lineage>
        <taxon>Bacteria</taxon>
        <taxon>Pseudomonadati</taxon>
        <taxon>Pseudomonadota</taxon>
        <taxon>Betaproteobacteria</taxon>
        <taxon>Burkholderiales</taxon>
        <taxon>Burkholderiaceae</taxon>
        <taxon>Burkholderia</taxon>
        <taxon>Burkholderia cepacia complex</taxon>
    </lineage>
</organism>
<protein>
    <recommendedName>
        <fullName evidence="3">Ethyl tert-butyl ether degradation protein EthD</fullName>
    </recommendedName>
</protein>